<dbReference type="PANTHER" id="PTHR16296">
    <property type="entry name" value="UNCHARACTERIZED HYPOTHALAMUS PROTEIN HT007"/>
    <property type="match status" value="1"/>
</dbReference>
<dbReference type="GO" id="GO:0031966">
    <property type="term" value="C:mitochondrial membrane"/>
    <property type="evidence" value="ECO:0007669"/>
    <property type="project" value="UniProtKB-SubCell"/>
</dbReference>
<dbReference type="KEGG" id="tpal:117640705"/>
<dbReference type="Pfam" id="PF07114">
    <property type="entry name" value="TMEM126"/>
    <property type="match status" value="1"/>
</dbReference>
<organism evidence="8">
    <name type="scientific">Thrips palmi</name>
    <name type="common">Melon thrips</name>
    <dbReference type="NCBI Taxonomy" id="161013"/>
    <lineage>
        <taxon>Eukaryota</taxon>
        <taxon>Metazoa</taxon>
        <taxon>Ecdysozoa</taxon>
        <taxon>Arthropoda</taxon>
        <taxon>Hexapoda</taxon>
        <taxon>Insecta</taxon>
        <taxon>Pterygota</taxon>
        <taxon>Neoptera</taxon>
        <taxon>Paraneoptera</taxon>
        <taxon>Thysanoptera</taxon>
        <taxon>Terebrantia</taxon>
        <taxon>Thripoidea</taxon>
        <taxon>Thripidae</taxon>
        <taxon>Thrips</taxon>
    </lineage>
</organism>
<evidence type="ECO:0000256" key="4">
    <source>
        <dbReference type="ARBA" id="ARBA00023128"/>
    </source>
</evidence>
<evidence type="ECO:0000256" key="3">
    <source>
        <dbReference type="ARBA" id="ARBA00022989"/>
    </source>
</evidence>
<dbReference type="GO" id="GO:0032981">
    <property type="term" value="P:mitochondrial respiratory chain complex I assembly"/>
    <property type="evidence" value="ECO:0007669"/>
    <property type="project" value="TreeGrafter"/>
</dbReference>
<keyword evidence="4" id="KW-0496">Mitochondrion</keyword>
<evidence type="ECO:0000256" key="5">
    <source>
        <dbReference type="ARBA" id="ARBA00023136"/>
    </source>
</evidence>
<dbReference type="AlphaFoldDB" id="A0A6P8YB03"/>
<evidence type="ECO:0000313" key="8">
    <source>
        <dbReference type="RefSeq" id="XP_034233411.1"/>
    </source>
</evidence>
<keyword evidence="7" id="KW-1185">Reference proteome</keyword>
<keyword evidence="2 6" id="KW-0812">Transmembrane</keyword>
<feature type="transmembrane region" description="Helical" evidence="6">
    <location>
        <begin position="171"/>
        <end position="190"/>
    </location>
</feature>
<proteinExistence type="predicted"/>
<dbReference type="RefSeq" id="XP_034233412.1">
    <property type="nucleotide sequence ID" value="XM_034377521.1"/>
</dbReference>
<evidence type="ECO:0000256" key="1">
    <source>
        <dbReference type="ARBA" id="ARBA00004225"/>
    </source>
</evidence>
<dbReference type="PANTHER" id="PTHR16296:SF2">
    <property type="entry name" value="TRANSMEMBRANE PROTEIN 126A"/>
    <property type="match status" value="1"/>
</dbReference>
<feature type="transmembrane region" description="Helical" evidence="6">
    <location>
        <begin position="75"/>
        <end position="95"/>
    </location>
</feature>
<dbReference type="Proteomes" id="UP000515158">
    <property type="component" value="Unplaced"/>
</dbReference>
<reference evidence="8 9" key="1">
    <citation type="submission" date="2025-04" db="UniProtKB">
        <authorList>
            <consortium name="RefSeq"/>
        </authorList>
    </citation>
    <scope>IDENTIFICATION</scope>
    <source>
        <tissue evidence="8 9">Total insect</tissue>
    </source>
</reference>
<protein>
    <submittedName>
        <fullName evidence="8 9">Uncharacterized protein LOC117640705</fullName>
    </submittedName>
</protein>
<sequence>MDRASTKDLPRGAVVMNRSEAIEYIWSQISKHKPEKEVIALKYGSLIAGGFASLSGFAMLRHFRSSLGLRKEASISSNLFCLFLPCMGTFIYHFLFVTPPILLQEKYCNVCLQLKSVAIQTSVGFLWPWGLAAMSSSMTATKLGVNMPTLMQPIELMKMSNFLAQQGKGPAIFTGLLVCNTLGAVLLVSAEESQILTFRRRIQMRRVLDQE</sequence>
<name>A0A6P8YB03_THRPL</name>
<feature type="transmembrane region" description="Helical" evidence="6">
    <location>
        <begin position="43"/>
        <end position="63"/>
    </location>
</feature>
<comment type="subcellular location">
    <subcellularLocation>
        <location evidence="1">Mitochondrion membrane</location>
        <topology evidence="1">Multi-pass membrane protein</topology>
    </subcellularLocation>
</comment>
<evidence type="ECO:0000256" key="6">
    <source>
        <dbReference type="SAM" id="Phobius"/>
    </source>
</evidence>
<evidence type="ECO:0000313" key="7">
    <source>
        <dbReference type="Proteomes" id="UP000515158"/>
    </source>
</evidence>
<dbReference type="OrthoDB" id="6234762at2759"/>
<gene>
    <name evidence="8 9" type="primary">LOC117640705</name>
</gene>
<keyword evidence="3 6" id="KW-1133">Transmembrane helix</keyword>
<evidence type="ECO:0000256" key="2">
    <source>
        <dbReference type="ARBA" id="ARBA00022692"/>
    </source>
</evidence>
<dbReference type="GeneID" id="117640705"/>
<evidence type="ECO:0000313" key="9">
    <source>
        <dbReference type="RefSeq" id="XP_034233412.1"/>
    </source>
</evidence>
<accession>A0A6P8YB03</accession>
<keyword evidence="5 6" id="KW-0472">Membrane</keyword>
<dbReference type="InterPro" id="IPR009801">
    <property type="entry name" value="TMEM126"/>
</dbReference>
<dbReference type="RefSeq" id="XP_034233411.1">
    <property type="nucleotide sequence ID" value="XM_034377520.1"/>
</dbReference>